<sequence>MPVDVLLAIALTESGRQADGRMRPWPWTANAEGRGYWFDTRQEAVDFAHRLLARGQRLFDLGCFQINWYWHGEHFTRPDDLLDPLTAARYAARFLATLHDEFGSWEGAAGAYHSRNPQFANRYRARFSTLRAGLSVSAPTIPDPPAVRVNTFPLLAGALTQGASLVPLALPNVRPLFEAAP</sequence>
<protein>
    <submittedName>
        <fullName evidence="3">Transglycosylase SLT domain-containing protein</fullName>
    </submittedName>
</protein>
<dbReference type="Proteomes" id="UP001208938">
    <property type="component" value="Unassembled WGS sequence"/>
</dbReference>
<name>A0ABT3H0W8_9RHOB</name>
<reference evidence="3 4" key="1">
    <citation type="submission" date="2022-10" db="EMBL/GenBank/DDBJ databases">
        <title>Pararhodobacter sp. nov., isolated from marine algae.</title>
        <authorList>
            <person name="Choi B.J."/>
            <person name="Kim J.M."/>
            <person name="Lee J.K."/>
            <person name="Choi D.G."/>
            <person name="Jeon C.O."/>
        </authorList>
    </citation>
    <scope>NUCLEOTIDE SEQUENCE [LARGE SCALE GENOMIC DNA]</scope>
    <source>
        <strain evidence="3 4">ZQ420</strain>
    </source>
</reference>
<evidence type="ECO:0000256" key="1">
    <source>
        <dbReference type="ARBA" id="ARBA00009387"/>
    </source>
</evidence>
<proteinExistence type="inferred from homology"/>
<organism evidence="3 4">
    <name type="scientific">Pararhodobacter zhoushanensis</name>
    <dbReference type="NCBI Taxonomy" id="2479545"/>
    <lineage>
        <taxon>Bacteria</taxon>
        <taxon>Pseudomonadati</taxon>
        <taxon>Pseudomonadota</taxon>
        <taxon>Alphaproteobacteria</taxon>
        <taxon>Rhodobacterales</taxon>
        <taxon>Paracoccaceae</taxon>
        <taxon>Pararhodobacter</taxon>
    </lineage>
</organism>
<dbReference type="InterPro" id="IPR008258">
    <property type="entry name" value="Transglycosylase_SLT_dom_1"/>
</dbReference>
<dbReference type="InterPro" id="IPR023346">
    <property type="entry name" value="Lysozyme-like_dom_sf"/>
</dbReference>
<dbReference type="Pfam" id="PF01464">
    <property type="entry name" value="SLT"/>
    <property type="match status" value="1"/>
</dbReference>
<dbReference type="EMBL" id="JAPDFL010000001">
    <property type="protein sequence ID" value="MCW1933437.1"/>
    <property type="molecule type" value="Genomic_DNA"/>
</dbReference>
<evidence type="ECO:0000313" key="4">
    <source>
        <dbReference type="Proteomes" id="UP001208938"/>
    </source>
</evidence>
<gene>
    <name evidence="3" type="ORF">OKW52_14505</name>
</gene>
<accession>A0ABT3H0W8</accession>
<evidence type="ECO:0000313" key="3">
    <source>
        <dbReference type="EMBL" id="MCW1933437.1"/>
    </source>
</evidence>
<comment type="similarity">
    <text evidence="1">Belongs to the virb1 family.</text>
</comment>
<dbReference type="RefSeq" id="WP_264506348.1">
    <property type="nucleotide sequence ID" value="NZ_JAPDFL010000001.1"/>
</dbReference>
<dbReference type="SUPFAM" id="SSF53955">
    <property type="entry name" value="Lysozyme-like"/>
    <property type="match status" value="1"/>
</dbReference>
<dbReference type="Gene3D" id="1.10.530.10">
    <property type="match status" value="1"/>
</dbReference>
<evidence type="ECO:0000259" key="2">
    <source>
        <dbReference type="Pfam" id="PF01464"/>
    </source>
</evidence>
<feature type="domain" description="Transglycosylase SLT" evidence="2">
    <location>
        <begin position="49"/>
        <end position="114"/>
    </location>
</feature>
<comment type="caution">
    <text evidence="3">The sequence shown here is derived from an EMBL/GenBank/DDBJ whole genome shotgun (WGS) entry which is preliminary data.</text>
</comment>
<keyword evidence="4" id="KW-1185">Reference proteome</keyword>